<evidence type="ECO:0000313" key="2">
    <source>
        <dbReference type="Proteomes" id="UP000076482"/>
    </source>
</evidence>
<sequence>MYASVVVASSSNMRGSIVTAPVVKIAKLMIDKKNVSILE</sequence>
<proteinExistence type="predicted"/>
<dbReference type="EMBL" id="LJKE01000067">
    <property type="protein sequence ID" value="KZD61147.1"/>
    <property type="molecule type" value="Genomic_DNA"/>
</dbReference>
<name>A0A164MNP2_BACCE</name>
<protein>
    <submittedName>
        <fullName evidence="1">Uncharacterized protein</fullName>
    </submittedName>
</protein>
<dbReference type="AlphaFoldDB" id="A0A164MNP2"/>
<gene>
    <name evidence="1" type="ORF">B4088_3933</name>
</gene>
<reference evidence="1 2" key="1">
    <citation type="submission" date="2015-09" db="EMBL/GenBank/DDBJ databases">
        <title>Bacillus cereus food isolates.</title>
        <authorList>
            <person name="Boekhorst J."/>
        </authorList>
    </citation>
    <scope>NUCLEOTIDE SEQUENCE [LARGE SCALE GENOMIC DNA]</scope>
    <source>
        <strain evidence="1 2">B4088</strain>
    </source>
</reference>
<accession>A0A164MNP2</accession>
<dbReference type="Proteomes" id="UP000076482">
    <property type="component" value="Unassembled WGS sequence"/>
</dbReference>
<comment type="caution">
    <text evidence="1">The sequence shown here is derived from an EMBL/GenBank/DDBJ whole genome shotgun (WGS) entry which is preliminary data.</text>
</comment>
<evidence type="ECO:0000313" key="1">
    <source>
        <dbReference type="EMBL" id="KZD61147.1"/>
    </source>
</evidence>
<organism evidence="1 2">
    <name type="scientific">Bacillus cereus</name>
    <dbReference type="NCBI Taxonomy" id="1396"/>
    <lineage>
        <taxon>Bacteria</taxon>
        <taxon>Bacillati</taxon>
        <taxon>Bacillota</taxon>
        <taxon>Bacilli</taxon>
        <taxon>Bacillales</taxon>
        <taxon>Bacillaceae</taxon>
        <taxon>Bacillus</taxon>
        <taxon>Bacillus cereus group</taxon>
    </lineage>
</organism>